<dbReference type="InterPro" id="IPR027065">
    <property type="entry name" value="Lon_Prtase"/>
</dbReference>
<dbReference type="GO" id="GO:0030163">
    <property type="term" value="P:protein catabolic process"/>
    <property type="evidence" value="ECO:0007669"/>
    <property type="project" value="InterPro"/>
</dbReference>
<dbReference type="Pfam" id="PF13654">
    <property type="entry name" value="AAA_32"/>
    <property type="match status" value="1"/>
</dbReference>
<dbReference type="Pfam" id="PF20436">
    <property type="entry name" value="LonB_AAA-LID"/>
    <property type="match status" value="1"/>
</dbReference>
<dbReference type="GO" id="GO:0005524">
    <property type="term" value="F:ATP binding"/>
    <property type="evidence" value="ECO:0007669"/>
    <property type="project" value="InterPro"/>
</dbReference>
<evidence type="ECO:0000256" key="1">
    <source>
        <dbReference type="ARBA" id="ARBA00022670"/>
    </source>
</evidence>
<dbReference type="GO" id="GO:0004176">
    <property type="term" value="F:ATP-dependent peptidase activity"/>
    <property type="evidence" value="ECO:0007669"/>
    <property type="project" value="UniProtKB-UniRule"/>
</dbReference>
<dbReference type="AlphaFoldDB" id="A0A3N1Y169"/>
<dbReference type="OrthoDB" id="9758568at2"/>
<feature type="active site" evidence="2">
    <location>
        <position position="551"/>
    </location>
</feature>
<feature type="domain" description="Sigma-54 factor interaction" evidence="3">
    <location>
        <begin position="154"/>
        <end position="318"/>
    </location>
</feature>
<proteinExistence type="inferred from homology"/>
<dbReference type="EMBL" id="RJVI01000002">
    <property type="protein sequence ID" value="ROR32268.1"/>
    <property type="molecule type" value="Genomic_DNA"/>
</dbReference>
<dbReference type="PROSITE" id="PS51786">
    <property type="entry name" value="LON_PROTEOLYTIC"/>
    <property type="match status" value="1"/>
</dbReference>
<dbReference type="Gene3D" id="3.30.230.10">
    <property type="match status" value="1"/>
</dbReference>
<evidence type="ECO:0000313" key="5">
    <source>
        <dbReference type="EMBL" id="ROR32268.1"/>
    </source>
</evidence>
<keyword evidence="2" id="KW-0720">Serine protease</keyword>
<dbReference type="InterPro" id="IPR002078">
    <property type="entry name" value="Sigma_54_int"/>
</dbReference>
<dbReference type="Gene3D" id="3.40.50.300">
    <property type="entry name" value="P-loop containing nucleotide triphosphate hydrolases"/>
    <property type="match status" value="1"/>
</dbReference>
<dbReference type="GO" id="GO:0006508">
    <property type="term" value="P:proteolysis"/>
    <property type="evidence" value="ECO:0007669"/>
    <property type="project" value="UniProtKB-KW"/>
</dbReference>
<dbReference type="SUPFAM" id="SSF52540">
    <property type="entry name" value="P-loop containing nucleoside triphosphate hydrolases"/>
    <property type="match status" value="1"/>
</dbReference>
<comment type="caution">
    <text evidence="5">The sequence shown here is derived from an EMBL/GenBank/DDBJ whole genome shotgun (WGS) entry which is preliminary data.</text>
</comment>
<dbReference type="InterPro" id="IPR041699">
    <property type="entry name" value="AAA_32"/>
</dbReference>
<name>A0A3N1Y169_9GAMM</name>
<dbReference type="GO" id="GO:0004252">
    <property type="term" value="F:serine-type endopeptidase activity"/>
    <property type="evidence" value="ECO:0007669"/>
    <property type="project" value="UniProtKB-UniRule"/>
</dbReference>
<comment type="catalytic activity">
    <reaction evidence="2">
        <text>Hydrolysis of proteins in presence of ATP.</text>
        <dbReference type="EC" id="3.4.21.53"/>
    </reaction>
</comment>
<evidence type="ECO:0000259" key="4">
    <source>
        <dbReference type="PROSITE" id="PS51786"/>
    </source>
</evidence>
<dbReference type="PRINTS" id="PR00830">
    <property type="entry name" value="ENDOLAPTASE"/>
</dbReference>
<evidence type="ECO:0000313" key="6">
    <source>
        <dbReference type="Proteomes" id="UP000276634"/>
    </source>
</evidence>
<organism evidence="5 6">
    <name type="scientific">Inmirania thermothiophila</name>
    <dbReference type="NCBI Taxonomy" id="1750597"/>
    <lineage>
        <taxon>Bacteria</taxon>
        <taxon>Pseudomonadati</taxon>
        <taxon>Pseudomonadota</taxon>
        <taxon>Gammaproteobacteria</taxon>
        <taxon>Chromatiales</taxon>
        <taxon>Ectothiorhodospiraceae</taxon>
        <taxon>Inmirania</taxon>
    </lineage>
</organism>
<dbReference type="InterPro" id="IPR027417">
    <property type="entry name" value="P-loop_NTPase"/>
</dbReference>
<dbReference type="PANTHER" id="PTHR10046">
    <property type="entry name" value="ATP DEPENDENT LON PROTEASE FAMILY MEMBER"/>
    <property type="match status" value="1"/>
</dbReference>
<evidence type="ECO:0000256" key="2">
    <source>
        <dbReference type="PROSITE-ProRule" id="PRU01122"/>
    </source>
</evidence>
<sequence length="659" mass="68792">MGARRLRREEVRPEVPEHLLPFEDTGELAPQPHPPGVERAAAALDLALALPGGGHAVVLGAPGSGRRALALARARAWAQARPAPPDRIYLADPEDPWQLRAFTLAPGRAPALAADLAALAARLDELGADAAAEAARIGLAHGGDEPLARHLAALARAARTAEEPARLLRPAVLASGTAAPVVLEPDPAPGALLGELRCTLLGGSLVAGPALVRPGALHRANGGCLVVDAGRVRAAGAWEALLAALDDGAVRPLPPQTPGAPPVAAEPVPLALRVILVAERDLYHELAASDPVFARLFGIVADIRERLPLAEAALPAARHLAHIARSRGMPPLHRGAVARILEEGLRAAEDAGRVWLEAAALAQLAAEAGHAAIGRGAPRVEAGDVEAALAARRARTARYAEEVRDDIASGVVRIETEGRRVGQVNGLTVVELGPFGFAQPVRITATARVGEGEVIDIEREADLGGPGHTKGVLILAHFLAQRYATERPLSLHASIASEQSHAWIDGDSASLAELCALLSALADLPLRQDLAVTGAVDQLGWVQAVGGVNDKVEAFFEVCALRGLSGGQGVVLPAANAAHLVLRREVAEAVAAGRFHVHAVETVDDAMELLTGVRAGRRRRNGRFPEGSINRRVEDRLLELARRRQAAGEAAERGGRDGR</sequence>
<dbReference type="Proteomes" id="UP000276634">
    <property type="component" value="Unassembled WGS sequence"/>
</dbReference>
<evidence type="ECO:0000259" key="3">
    <source>
        <dbReference type="PROSITE" id="PS50045"/>
    </source>
</evidence>
<reference evidence="5 6" key="1">
    <citation type="submission" date="2018-11" db="EMBL/GenBank/DDBJ databases">
        <title>Genomic Encyclopedia of Type Strains, Phase IV (KMG-IV): sequencing the most valuable type-strain genomes for metagenomic binning, comparative biology and taxonomic classification.</title>
        <authorList>
            <person name="Goeker M."/>
        </authorList>
    </citation>
    <scope>NUCLEOTIDE SEQUENCE [LARGE SCALE GENOMIC DNA]</scope>
    <source>
        <strain evidence="5 6">DSM 100275</strain>
    </source>
</reference>
<dbReference type="Pfam" id="PF05362">
    <property type="entry name" value="Lon_C"/>
    <property type="match status" value="1"/>
</dbReference>
<dbReference type="InterPro" id="IPR008269">
    <property type="entry name" value="Lon_proteolytic"/>
</dbReference>
<protein>
    <recommendedName>
        <fullName evidence="2">endopeptidase La</fullName>
        <ecNumber evidence="2">3.4.21.53</ecNumber>
    </recommendedName>
</protein>
<dbReference type="RefSeq" id="WP_123401228.1">
    <property type="nucleotide sequence ID" value="NZ_RJVI01000002.1"/>
</dbReference>
<accession>A0A3N1Y169</accession>
<dbReference type="InterPro" id="IPR020568">
    <property type="entry name" value="Ribosomal_Su5_D2-typ_SF"/>
</dbReference>
<gene>
    <name evidence="5" type="ORF">EDC57_1465</name>
</gene>
<dbReference type="InterPro" id="IPR014721">
    <property type="entry name" value="Ribsml_uS5_D2-typ_fold_subgr"/>
</dbReference>
<feature type="active site" evidence="2">
    <location>
        <position position="508"/>
    </location>
</feature>
<dbReference type="Gene3D" id="1.10.8.60">
    <property type="match status" value="1"/>
</dbReference>
<comment type="similarity">
    <text evidence="2">Belongs to the peptidase S16 family.</text>
</comment>
<dbReference type="SUPFAM" id="SSF54211">
    <property type="entry name" value="Ribosomal protein S5 domain 2-like"/>
    <property type="match status" value="1"/>
</dbReference>
<dbReference type="InterPro" id="IPR046843">
    <property type="entry name" value="LonB_AAA-LID"/>
</dbReference>
<dbReference type="EC" id="3.4.21.53" evidence="2"/>
<keyword evidence="6" id="KW-1185">Reference proteome</keyword>
<dbReference type="GO" id="GO:0006355">
    <property type="term" value="P:regulation of DNA-templated transcription"/>
    <property type="evidence" value="ECO:0007669"/>
    <property type="project" value="InterPro"/>
</dbReference>
<keyword evidence="1 2" id="KW-0645">Protease</keyword>
<keyword evidence="2" id="KW-0378">Hydrolase</keyword>
<dbReference type="PROSITE" id="PS50045">
    <property type="entry name" value="SIGMA54_INTERACT_4"/>
    <property type="match status" value="1"/>
</dbReference>
<feature type="domain" description="Lon proteolytic" evidence="4">
    <location>
        <begin position="504"/>
        <end position="613"/>
    </location>
</feature>